<evidence type="ECO:0000313" key="2">
    <source>
        <dbReference type="Proteomes" id="UP001521209"/>
    </source>
</evidence>
<reference evidence="1 2" key="1">
    <citation type="submission" date="2022-01" db="EMBL/GenBank/DDBJ databases">
        <authorList>
            <person name="Won M."/>
            <person name="Kim S.-J."/>
            <person name="Kwon S.-W."/>
        </authorList>
    </citation>
    <scope>NUCLEOTIDE SEQUENCE [LARGE SCALE GENOMIC DNA]</scope>
    <source>
        <strain evidence="1 2">KCTC 23505</strain>
    </source>
</reference>
<comment type="caution">
    <text evidence="1">The sequence shown here is derived from an EMBL/GenBank/DDBJ whole genome shotgun (WGS) entry which is preliminary data.</text>
</comment>
<protein>
    <submittedName>
        <fullName evidence="1">Uncharacterized protein</fullName>
    </submittedName>
</protein>
<accession>A0ABS9E311</accession>
<dbReference type="Proteomes" id="UP001521209">
    <property type="component" value="Unassembled WGS sequence"/>
</dbReference>
<dbReference type="RefSeq" id="WP_235706080.1">
    <property type="nucleotide sequence ID" value="NZ_JAKGBZ010000079.1"/>
</dbReference>
<evidence type="ECO:0000313" key="1">
    <source>
        <dbReference type="EMBL" id="MCF3948770.1"/>
    </source>
</evidence>
<sequence>MLDCSRHDAAQAAFRAVVRAGAASSLDFAHVPVTIAGGNYAASARVMPSGTLMIELDAVPPCLTPRVITGDAWRAGLLQARAHGGKAVR</sequence>
<dbReference type="EMBL" id="JAKGBZ010000079">
    <property type="protein sequence ID" value="MCF3948770.1"/>
    <property type="molecule type" value="Genomic_DNA"/>
</dbReference>
<gene>
    <name evidence="1" type="ORF">L2A60_19145</name>
</gene>
<organism evidence="1 2">
    <name type="scientific">Acidiphilium iwatense</name>
    <dbReference type="NCBI Taxonomy" id="768198"/>
    <lineage>
        <taxon>Bacteria</taxon>
        <taxon>Pseudomonadati</taxon>
        <taxon>Pseudomonadota</taxon>
        <taxon>Alphaproteobacteria</taxon>
        <taxon>Acetobacterales</taxon>
        <taxon>Acidocellaceae</taxon>
        <taxon>Acidiphilium</taxon>
    </lineage>
</organism>
<keyword evidence="2" id="KW-1185">Reference proteome</keyword>
<name>A0ABS9E311_9PROT</name>
<proteinExistence type="predicted"/>